<evidence type="ECO:0000256" key="9">
    <source>
        <dbReference type="ARBA" id="ARBA00023136"/>
    </source>
</evidence>
<dbReference type="GO" id="GO:0071380">
    <property type="term" value="P:cellular response to prostaglandin E stimulus"/>
    <property type="evidence" value="ECO:0000318"/>
    <property type="project" value="GO_Central"/>
</dbReference>
<dbReference type="PRINTS" id="PR00237">
    <property type="entry name" value="GPCRRHODOPSN"/>
</dbReference>
<dbReference type="GeneTree" id="ENSGT01050000244902"/>
<dbReference type="AlphaFoldDB" id="W5M0A4"/>
<evidence type="ECO:0000256" key="7">
    <source>
        <dbReference type="ARBA" id="ARBA00022989"/>
    </source>
</evidence>
<feature type="transmembrane region" description="Helical" evidence="17">
    <location>
        <begin position="136"/>
        <end position="157"/>
    </location>
</feature>
<keyword evidence="11 16" id="KW-0675">Receptor</keyword>
<dbReference type="EMBL" id="AHAT01011250">
    <property type="status" value="NOT_ANNOTATED_CDS"/>
    <property type="molecule type" value="Genomic_DNA"/>
</dbReference>
<reference evidence="19" key="3">
    <citation type="submission" date="2025-09" db="UniProtKB">
        <authorList>
            <consortium name="Ensembl"/>
        </authorList>
    </citation>
    <scope>IDENTIFICATION</scope>
</reference>
<dbReference type="InterPro" id="IPR017452">
    <property type="entry name" value="GPCR_Rhodpsn_7TM"/>
</dbReference>
<dbReference type="GO" id="GO:0005886">
    <property type="term" value="C:plasma membrane"/>
    <property type="evidence" value="ECO:0000318"/>
    <property type="project" value="GO_Central"/>
</dbReference>
<keyword evidence="7 17" id="KW-1133">Transmembrane helix</keyword>
<evidence type="ECO:0000256" key="13">
    <source>
        <dbReference type="ARBA" id="ARBA00023224"/>
    </source>
</evidence>
<dbReference type="InterPro" id="IPR008365">
    <property type="entry name" value="Prostanoid_rcpt"/>
</dbReference>
<dbReference type="Ensembl" id="ENSLOCT00000001816.1">
    <property type="protein sequence ID" value="ENSLOCP00000001811.1"/>
    <property type="gene ID" value="ENSLOCG00000001580.1"/>
</dbReference>
<dbReference type="Proteomes" id="UP000018468">
    <property type="component" value="Linkage group LG19"/>
</dbReference>
<evidence type="ECO:0000256" key="5">
    <source>
        <dbReference type="ARBA" id="ARBA00022553"/>
    </source>
</evidence>
<keyword evidence="4" id="KW-1003">Cell membrane</keyword>
<dbReference type="Pfam" id="PF00001">
    <property type="entry name" value="7tm_1"/>
    <property type="match status" value="1"/>
</dbReference>
<feature type="transmembrane region" description="Helical" evidence="17">
    <location>
        <begin position="245"/>
        <end position="267"/>
    </location>
</feature>
<dbReference type="HOGENOM" id="CLU_045991_0_1_1"/>
<feature type="transmembrane region" description="Helical" evidence="17">
    <location>
        <begin position="187"/>
        <end position="213"/>
    </location>
</feature>
<evidence type="ECO:0000256" key="2">
    <source>
        <dbReference type="ARBA" id="ARBA00011094"/>
    </source>
</evidence>
<dbReference type="CDD" id="cd15142">
    <property type="entry name" value="7tmA_PGE2_EP4"/>
    <property type="match status" value="1"/>
</dbReference>
<feature type="domain" description="G-protein coupled receptors family 1 profile" evidence="18">
    <location>
        <begin position="34"/>
        <end position="302"/>
    </location>
</feature>
<evidence type="ECO:0000259" key="18">
    <source>
        <dbReference type="PROSITE" id="PS50262"/>
    </source>
</evidence>
<feature type="transmembrane region" description="Helical" evidence="17">
    <location>
        <begin position="97"/>
        <end position="115"/>
    </location>
</feature>
<keyword evidence="10" id="KW-1015">Disulfide bond</keyword>
<evidence type="ECO:0000256" key="11">
    <source>
        <dbReference type="ARBA" id="ARBA00023170"/>
    </source>
</evidence>
<evidence type="ECO:0000256" key="10">
    <source>
        <dbReference type="ARBA" id="ARBA00023157"/>
    </source>
</evidence>
<evidence type="ECO:0000313" key="19">
    <source>
        <dbReference type="Ensembl" id="ENSLOCP00000001811.1"/>
    </source>
</evidence>
<evidence type="ECO:0000256" key="4">
    <source>
        <dbReference type="ARBA" id="ARBA00022475"/>
    </source>
</evidence>
<reference evidence="19" key="2">
    <citation type="submission" date="2025-08" db="UniProtKB">
        <authorList>
            <consortium name="Ensembl"/>
        </authorList>
    </citation>
    <scope>IDENTIFICATION</scope>
</reference>
<protein>
    <recommendedName>
        <fullName evidence="3">Prostaglandin E2 receptor EP4 subtype</fullName>
    </recommendedName>
    <alternativeName>
        <fullName evidence="15">Prostanoid EP4 receptor</fullName>
    </alternativeName>
</protein>
<dbReference type="GO" id="GO:0006954">
    <property type="term" value="P:inflammatory response"/>
    <property type="evidence" value="ECO:0000318"/>
    <property type="project" value="GO_Central"/>
</dbReference>
<dbReference type="Gene3D" id="1.20.1070.10">
    <property type="entry name" value="Rhodopsin 7-helix transmembrane proteins"/>
    <property type="match status" value="1"/>
</dbReference>
<evidence type="ECO:0000256" key="12">
    <source>
        <dbReference type="ARBA" id="ARBA00023180"/>
    </source>
</evidence>
<dbReference type="PROSITE" id="PS50262">
    <property type="entry name" value="G_PROTEIN_RECEP_F1_2"/>
    <property type="match status" value="1"/>
</dbReference>
<dbReference type="InParanoid" id="W5M0A4"/>
<dbReference type="InterPro" id="IPR001758">
    <property type="entry name" value="Prost_EP4_rcpt"/>
</dbReference>
<evidence type="ECO:0000256" key="8">
    <source>
        <dbReference type="ARBA" id="ARBA00023040"/>
    </source>
</evidence>
<dbReference type="GO" id="GO:0007204">
    <property type="term" value="P:positive regulation of cytosolic calcium ion concentration"/>
    <property type="evidence" value="ECO:0000318"/>
    <property type="project" value="GO_Central"/>
</dbReference>
<evidence type="ECO:0000256" key="3">
    <source>
        <dbReference type="ARBA" id="ARBA00019131"/>
    </source>
</evidence>
<dbReference type="PRINTS" id="PR00586">
    <property type="entry name" value="PRSTNOIDEP4R"/>
</dbReference>
<name>W5M0A4_LEPOC</name>
<feature type="transmembrane region" description="Helical" evidence="17">
    <location>
        <begin position="21"/>
        <end position="42"/>
    </location>
</feature>
<dbReference type="GO" id="GO:0007189">
    <property type="term" value="P:adenylate cyclase-activating G protein-coupled receptor signaling pathway"/>
    <property type="evidence" value="ECO:0000318"/>
    <property type="project" value="GO_Central"/>
</dbReference>
<keyword evidence="13 16" id="KW-0807">Transducer</keyword>
<comment type="subunit">
    <text evidence="2">Interacts with FEM1A.</text>
</comment>
<keyword evidence="5" id="KW-0597">Phosphoprotein</keyword>
<evidence type="ECO:0000256" key="6">
    <source>
        <dbReference type="ARBA" id="ARBA00022692"/>
    </source>
</evidence>
<comment type="subcellular location">
    <subcellularLocation>
        <location evidence="1">Cell membrane</location>
        <topology evidence="1">Multi-pass membrane protein</topology>
    </subcellularLocation>
</comment>
<reference evidence="20" key="1">
    <citation type="submission" date="2011-12" db="EMBL/GenBank/DDBJ databases">
        <title>The Draft Genome of Lepisosteus oculatus.</title>
        <authorList>
            <consortium name="The Broad Institute Genome Assembly &amp; Analysis Group"/>
            <consortium name="Computational R&amp;D Group"/>
            <consortium name="and Sequencing Platform"/>
            <person name="Di Palma F."/>
            <person name="Alfoldi J."/>
            <person name="Johnson J."/>
            <person name="Berlin A."/>
            <person name="Gnerre S."/>
            <person name="Jaffe D."/>
            <person name="MacCallum I."/>
            <person name="Young S."/>
            <person name="Walker B.J."/>
            <person name="Lander E.S."/>
            <person name="Lindblad-Toh K."/>
        </authorList>
    </citation>
    <scope>NUCLEOTIDE SEQUENCE [LARGE SCALE GENOMIC DNA]</scope>
</reference>
<evidence type="ECO:0000256" key="14">
    <source>
        <dbReference type="ARBA" id="ARBA00025493"/>
    </source>
</evidence>
<keyword evidence="8 16" id="KW-0297">G-protein coupled receptor</keyword>
<organism evidence="19 20">
    <name type="scientific">Lepisosteus oculatus</name>
    <name type="common">Spotted gar</name>
    <dbReference type="NCBI Taxonomy" id="7918"/>
    <lineage>
        <taxon>Eukaryota</taxon>
        <taxon>Metazoa</taxon>
        <taxon>Chordata</taxon>
        <taxon>Craniata</taxon>
        <taxon>Vertebrata</taxon>
        <taxon>Euteleostomi</taxon>
        <taxon>Actinopterygii</taxon>
        <taxon>Neopterygii</taxon>
        <taxon>Holostei</taxon>
        <taxon>Semionotiformes</taxon>
        <taxon>Lepisosteidae</taxon>
        <taxon>Lepisosteus</taxon>
    </lineage>
</organism>
<dbReference type="Bgee" id="ENSLOCG00000001580">
    <property type="expression patterns" value="Expressed in pharyngeal gill and 4 other cell types or tissues"/>
</dbReference>
<evidence type="ECO:0000256" key="1">
    <source>
        <dbReference type="ARBA" id="ARBA00004651"/>
    </source>
</evidence>
<dbReference type="GO" id="GO:0004957">
    <property type="term" value="F:prostaglandin E receptor activity"/>
    <property type="evidence" value="ECO:0000318"/>
    <property type="project" value="GO_Central"/>
</dbReference>
<keyword evidence="6 16" id="KW-0812">Transmembrane</keyword>
<keyword evidence="20" id="KW-1185">Reference proteome</keyword>
<dbReference type="InterPro" id="IPR000276">
    <property type="entry name" value="GPCR_Rhodpsn"/>
</dbReference>
<dbReference type="PANTHER" id="PTHR11866:SF31">
    <property type="entry name" value="G-PROTEIN COUPLED RECEPTORS FAMILY 1 PROFILE DOMAIN-CONTAINING PROTEIN"/>
    <property type="match status" value="1"/>
</dbReference>
<keyword evidence="12" id="KW-0325">Glycoprotein</keyword>
<evidence type="ECO:0000256" key="16">
    <source>
        <dbReference type="RuleBase" id="RU000688"/>
    </source>
</evidence>
<accession>W5M0A4</accession>
<proteinExistence type="inferred from homology"/>
<keyword evidence="9 17" id="KW-0472">Membrane</keyword>
<dbReference type="PROSITE" id="PS00237">
    <property type="entry name" value="G_PROTEIN_RECEP_F1_1"/>
    <property type="match status" value="1"/>
</dbReference>
<dbReference type="FunFam" id="1.20.1070.10:FF:000261">
    <property type="entry name" value="Prostaglandin E receptor 4 (subtype EP4) c"/>
    <property type="match status" value="1"/>
</dbReference>
<dbReference type="PANTHER" id="PTHR11866">
    <property type="entry name" value="G-PROTEIN COUPLED RECEPTOR FAMILY 1 MEMBER"/>
    <property type="match status" value="1"/>
</dbReference>
<evidence type="ECO:0000313" key="20">
    <source>
        <dbReference type="Proteomes" id="UP000018468"/>
    </source>
</evidence>
<dbReference type="OMA" id="YQRWGVN"/>
<dbReference type="PRINTS" id="PR00428">
    <property type="entry name" value="PROSTAGLNDNR"/>
</dbReference>
<dbReference type="GO" id="GO:0050728">
    <property type="term" value="P:negative regulation of inflammatory response"/>
    <property type="evidence" value="ECO:0000318"/>
    <property type="project" value="GO_Central"/>
</dbReference>
<dbReference type="PRINTS" id="PR01788">
    <property type="entry name" value="PROSTANOIDR"/>
</dbReference>
<sequence length="327" mass="36318">MVEEANHTAASNSTTTIEQGMAIPAFMFAMGVVGNIIAIAVLSKSKQERKESAFYSLVCGLAVTDLLGTCLASPITIVTYLEEKWPGGQALCQFHSFLLLFFGVSGLGIICAMSVERYLAINHPYSYQRWSIDQQAARWSLFAIYLGNIVFCSLPMMGLSRSVLQYPETWCFIDWRTTSSPHAFYSFLYAGVSSLLILVTVACNVAVCGALLVMRRRTRGRLVATDSLRTRWTARTSGAEIQMMLLLIATSIVVLVCSTPLVVRIFINQIARPEAIKDQNTNPDLKAIRIASVNPILDPWVYILLRRTVFHGILALFKRLCRGRTNS</sequence>
<feature type="transmembrane region" description="Helical" evidence="17">
    <location>
        <begin position="54"/>
        <end position="77"/>
    </location>
</feature>
<dbReference type="InterPro" id="IPR001244">
    <property type="entry name" value="Prostglndn_DP_rcpt"/>
</dbReference>
<evidence type="ECO:0000256" key="17">
    <source>
        <dbReference type="SAM" id="Phobius"/>
    </source>
</evidence>
<dbReference type="SUPFAM" id="SSF81321">
    <property type="entry name" value="Family A G protein-coupled receptor-like"/>
    <property type="match status" value="1"/>
</dbReference>
<comment type="function">
    <text evidence="14">Receptor for prostaglandin E2 (PGE2). The activity of this receptor is mediated by G(s) proteins that stimulate adenylate cyclase. Has a relaxing effect on smooth muscle. May play an important role in regulating renal hemodynamics, intestinal epithelial transport, adrenal aldosterone secretion, and uterine function.</text>
</comment>
<dbReference type="eggNOG" id="KOG3656">
    <property type="taxonomic scope" value="Eukaryota"/>
</dbReference>
<comment type="similarity">
    <text evidence="16">Belongs to the G-protein coupled receptor 1 family.</text>
</comment>
<evidence type="ECO:0000256" key="15">
    <source>
        <dbReference type="ARBA" id="ARBA00031869"/>
    </source>
</evidence>